<comment type="similarity">
    <text evidence="1">Belongs to the NXPE family.</text>
</comment>
<evidence type="ECO:0000256" key="3">
    <source>
        <dbReference type="SAM" id="Phobius"/>
    </source>
</evidence>
<keyword evidence="5" id="KW-1185">Reference proteome</keyword>
<keyword evidence="3" id="KW-0812">Transmembrane</keyword>
<evidence type="ECO:0000313" key="5">
    <source>
        <dbReference type="Proteomes" id="UP000515156"/>
    </source>
</evidence>
<feature type="region of interest" description="Disordered" evidence="2">
    <location>
        <begin position="74"/>
        <end position="96"/>
    </location>
</feature>
<evidence type="ECO:0000256" key="1">
    <source>
        <dbReference type="ARBA" id="ARBA00005431"/>
    </source>
</evidence>
<dbReference type="KEGG" id="muo:115457952"/>
<dbReference type="AlphaFoldDB" id="A0A6P7WJN4"/>
<dbReference type="OrthoDB" id="5950832at2759"/>
<dbReference type="Pfam" id="PF24536">
    <property type="entry name" value="NXPE4_C"/>
    <property type="match status" value="1"/>
</dbReference>
<dbReference type="SUPFAM" id="SSF81296">
    <property type="entry name" value="E set domains"/>
    <property type="match status" value="1"/>
</dbReference>
<dbReference type="Pfam" id="PF06312">
    <property type="entry name" value="Neurexophilin"/>
    <property type="match status" value="1"/>
</dbReference>
<dbReference type="RefSeq" id="XP_030043532.1">
    <property type="nucleotide sequence ID" value="XM_030187672.1"/>
</dbReference>
<name>A0A6P7WJN4_9AMPH</name>
<proteinExistence type="inferred from homology"/>
<dbReference type="InterPro" id="IPR013783">
    <property type="entry name" value="Ig-like_fold"/>
</dbReference>
<feature type="compositionally biased region" description="Polar residues" evidence="2">
    <location>
        <begin position="81"/>
        <end position="96"/>
    </location>
</feature>
<accession>A0A6P7WJN4</accession>
<keyword evidence="3" id="KW-1133">Transmembrane helix</keyword>
<feature type="transmembrane region" description="Helical" evidence="3">
    <location>
        <begin position="32"/>
        <end position="52"/>
    </location>
</feature>
<gene>
    <name evidence="6" type="primary">LOC115457952</name>
</gene>
<reference evidence="6" key="1">
    <citation type="submission" date="2025-08" db="UniProtKB">
        <authorList>
            <consortium name="RefSeq"/>
        </authorList>
    </citation>
    <scope>IDENTIFICATION</scope>
</reference>
<dbReference type="InParanoid" id="A0A6P7WJN4"/>
<feature type="domain" description="NXPE C-terminal" evidence="4">
    <location>
        <begin position="353"/>
        <end position="573"/>
    </location>
</feature>
<dbReference type="InterPro" id="IPR057106">
    <property type="entry name" value="NXPE4_C"/>
</dbReference>
<sequence>MGKIIIACRASKTSPRFHFFKYVVGLVARKRVWYLTATLVACIATGVLIRFWNADLEPKLFSCFPLRMNRLEKVTPAPHSPTGTQQPWRDRNSSPWQDSEEVKTLKELIAWPEPQGSPTFNSSTSPQNCDYRILKPRASYFVGETLELLLTARDHRNRPKSYGGDFFLAKLHSPRLKAGVTGSVKDHQNGTYTVTFLLLWPGDVEVSIQLIHSSEAVQILKRLRDTYPDKVYFYGYFRRNGTEERTECNLDIPQKPVCEYIDPGTGERWVCVRPKWLPCSSLVYHSAGGVRKITSTEDEMFLNGTLTHPIIEGHLSALHVLDRNSTRGEPRPLVCTPGLPIPNPSGFYFNDVWMSRVCTGKRFPNPSDMRRCLRGKIVYMFGDSTLRQWWEYLVNVISTLIQIDLHVEHNSGPLLATDSEDSYLLQYRAHGNPLRMLKYWMADRHYVANDIDAIGGGPDLVIVLNLWAHFVTYPVDLYIRRLQSIRRAVTDLLQRSPQTTVIIKSANTGFSMLHGSDWLSLQLDIIMRKMFSGLPVAVIDTWQMTSCHYLKQDLHPGRVIVQNEIDLFLSYICPH</sequence>
<dbReference type="InterPro" id="IPR026845">
    <property type="entry name" value="NXPH/NXPE"/>
</dbReference>
<organism evidence="5 6">
    <name type="scientific">Microcaecilia unicolor</name>
    <dbReference type="NCBI Taxonomy" id="1415580"/>
    <lineage>
        <taxon>Eukaryota</taxon>
        <taxon>Metazoa</taxon>
        <taxon>Chordata</taxon>
        <taxon>Craniata</taxon>
        <taxon>Vertebrata</taxon>
        <taxon>Euteleostomi</taxon>
        <taxon>Amphibia</taxon>
        <taxon>Gymnophiona</taxon>
        <taxon>Siphonopidae</taxon>
        <taxon>Microcaecilia</taxon>
    </lineage>
</organism>
<dbReference type="Proteomes" id="UP000515156">
    <property type="component" value="Chromosome 14"/>
</dbReference>
<evidence type="ECO:0000313" key="6">
    <source>
        <dbReference type="RefSeq" id="XP_030043532.1"/>
    </source>
</evidence>
<dbReference type="InterPro" id="IPR014756">
    <property type="entry name" value="Ig_E-set"/>
</dbReference>
<dbReference type="Gene3D" id="2.60.40.10">
    <property type="entry name" value="Immunoglobulins"/>
    <property type="match status" value="1"/>
</dbReference>
<dbReference type="PANTHER" id="PTHR16165:SF23">
    <property type="entry name" value="NEUREXOPHILIN AND PC-ESTERASE DOMAIN FAMILY, MEMBER 5"/>
    <property type="match status" value="1"/>
</dbReference>
<evidence type="ECO:0000256" key="2">
    <source>
        <dbReference type="SAM" id="MobiDB-lite"/>
    </source>
</evidence>
<dbReference type="PANTHER" id="PTHR16165">
    <property type="entry name" value="NXPE FAMILY MEMBER"/>
    <property type="match status" value="1"/>
</dbReference>
<keyword evidence="3" id="KW-0472">Membrane</keyword>
<dbReference type="GeneID" id="115457952"/>
<evidence type="ECO:0000259" key="4">
    <source>
        <dbReference type="Pfam" id="PF24536"/>
    </source>
</evidence>
<protein>
    <submittedName>
        <fullName evidence="6">NXPE family member 3-like isoform X1</fullName>
    </submittedName>
</protein>